<dbReference type="PANTHER" id="PTHR39189:SF1">
    <property type="entry name" value="UPF0173 METAL-DEPENDENT HYDROLASE YTKL"/>
    <property type="match status" value="1"/>
</dbReference>
<dbReference type="EMBL" id="MHLC01000012">
    <property type="protein sequence ID" value="OGZ01379.1"/>
    <property type="molecule type" value="Genomic_DNA"/>
</dbReference>
<protein>
    <recommendedName>
        <fullName evidence="3">Zn-dependent hydrolase</fullName>
    </recommendedName>
</protein>
<dbReference type="Pfam" id="PF13483">
    <property type="entry name" value="Lactamase_B_3"/>
    <property type="match status" value="1"/>
</dbReference>
<dbReference type="AlphaFoldDB" id="A0A1G2CJ42"/>
<evidence type="ECO:0008006" key="3">
    <source>
        <dbReference type="Google" id="ProtNLM"/>
    </source>
</evidence>
<organism evidence="1 2">
    <name type="scientific">Candidatus Liptonbacteria bacterium RIFCSPLOWO2_01_FULL_56_20</name>
    <dbReference type="NCBI Taxonomy" id="1798652"/>
    <lineage>
        <taxon>Bacteria</taxon>
        <taxon>Candidatus Liptoniibacteriota</taxon>
    </lineage>
</organism>
<gene>
    <name evidence="1" type="ORF">A3A43_01125</name>
</gene>
<evidence type="ECO:0000313" key="2">
    <source>
        <dbReference type="Proteomes" id="UP000178495"/>
    </source>
</evidence>
<accession>A0A1G2CJ42</accession>
<dbReference type="Gene3D" id="3.60.15.10">
    <property type="entry name" value="Ribonuclease Z/Hydroxyacylglutathione hydrolase-like"/>
    <property type="match status" value="1"/>
</dbReference>
<dbReference type="STRING" id="1798652.A3A43_01125"/>
<dbReference type="InterPro" id="IPR036866">
    <property type="entry name" value="RibonucZ/Hydroxyglut_hydro"/>
</dbReference>
<name>A0A1G2CJ42_9BACT</name>
<reference evidence="1 2" key="1">
    <citation type="journal article" date="2016" name="Nat. Commun.">
        <title>Thousands of microbial genomes shed light on interconnected biogeochemical processes in an aquifer system.</title>
        <authorList>
            <person name="Anantharaman K."/>
            <person name="Brown C.T."/>
            <person name="Hug L.A."/>
            <person name="Sharon I."/>
            <person name="Castelle C.J."/>
            <person name="Probst A.J."/>
            <person name="Thomas B.C."/>
            <person name="Singh A."/>
            <person name="Wilkins M.J."/>
            <person name="Karaoz U."/>
            <person name="Brodie E.L."/>
            <person name="Williams K.H."/>
            <person name="Hubbard S.S."/>
            <person name="Banfield J.F."/>
        </authorList>
    </citation>
    <scope>NUCLEOTIDE SEQUENCE [LARGE SCALE GENOMIC DNA]</scope>
</reference>
<proteinExistence type="predicted"/>
<dbReference type="PANTHER" id="PTHR39189">
    <property type="entry name" value="UPF0173 METAL-DEPENDENT HYDROLASE YTKL"/>
    <property type="match status" value="1"/>
</dbReference>
<evidence type="ECO:0000313" key="1">
    <source>
        <dbReference type="EMBL" id="OGZ01379.1"/>
    </source>
</evidence>
<dbReference type="SUPFAM" id="SSF56281">
    <property type="entry name" value="Metallo-hydrolase/oxidoreductase"/>
    <property type="match status" value="1"/>
</dbReference>
<dbReference type="Proteomes" id="UP000178495">
    <property type="component" value="Unassembled WGS sequence"/>
</dbReference>
<comment type="caution">
    <text evidence="1">The sequence shown here is derived from an EMBL/GenBank/DDBJ whole genome shotgun (WGS) entry which is preliminary data.</text>
</comment>
<sequence>MVIQYFGEGGLRVQSGDVSLLLNPANNRLKADVVLKTLTLTNVAPPSDSEIVFPGEYETKGIEIQGWQVAAESNEKFTKTVYAVNWENIRFVFLGHISKPPEKDLLEEIGEPDVLVLPTGDSHFLSPADGAKLVKQLGPAMVIPAFYKSASELVKALGGKAEEEEKAVFKKKDLIAGKRRVVVLTPKG</sequence>